<evidence type="ECO:0000256" key="1">
    <source>
        <dbReference type="ARBA" id="ARBA00022468"/>
    </source>
</evidence>
<dbReference type="CTD" id="4763"/>
<dbReference type="InterPro" id="IPR039360">
    <property type="entry name" value="Ras_GTPase"/>
</dbReference>
<feature type="compositionally biased region" description="Low complexity" evidence="3">
    <location>
        <begin position="2579"/>
        <end position="2600"/>
    </location>
</feature>
<evidence type="ECO:0000313" key="6">
    <source>
        <dbReference type="Proteomes" id="UP000515146"/>
    </source>
</evidence>
<dbReference type="Gene3D" id="1.10.506.10">
    <property type="entry name" value="GTPase Activation - p120gap, domain 1"/>
    <property type="match status" value="2"/>
</dbReference>
<dbReference type="KEGG" id="dpte:113797194"/>
<dbReference type="InParanoid" id="A0A6P6YEK5"/>
<dbReference type="SUPFAM" id="SSF48371">
    <property type="entry name" value="ARM repeat"/>
    <property type="match status" value="2"/>
</dbReference>
<evidence type="ECO:0000259" key="5">
    <source>
        <dbReference type="PROSITE" id="PS50191"/>
    </source>
</evidence>
<dbReference type="SUPFAM" id="SSF52087">
    <property type="entry name" value="CRAL/TRIO domain"/>
    <property type="match status" value="1"/>
</dbReference>
<protein>
    <submittedName>
        <fullName evidence="7">Neurofibromin-like</fullName>
    </submittedName>
</protein>
<dbReference type="CDD" id="cd13313">
    <property type="entry name" value="PH_NF1"/>
    <property type="match status" value="1"/>
</dbReference>
<dbReference type="GO" id="GO:0005096">
    <property type="term" value="F:GTPase activator activity"/>
    <property type="evidence" value="ECO:0007669"/>
    <property type="project" value="UniProtKB-KW"/>
</dbReference>
<proteinExistence type="predicted"/>
<dbReference type="Gene3D" id="3.40.525.10">
    <property type="entry name" value="CRAL-TRIO lipid binding domain"/>
    <property type="match status" value="1"/>
</dbReference>
<feature type="region of interest" description="Disordered" evidence="3">
    <location>
        <begin position="758"/>
        <end position="785"/>
    </location>
</feature>
<feature type="compositionally biased region" description="Low complexity" evidence="3">
    <location>
        <begin position="2436"/>
        <end position="2464"/>
    </location>
</feature>
<feature type="compositionally biased region" description="Basic and acidic residues" evidence="3">
    <location>
        <begin position="759"/>
        <end position="770"/>
    </location>
</feature>
<feature type="region of interest" description="Disordered" evidence="3">
    <location>
        <begin position="2435"/>
        <end position="2464"/>
    </location>
</feature>
<keyword evidence="1" id="KW-0343">GTPase activation</keyword>
<evidence type="ECO:0000256" key="3">
    <source>
        <dbReference type="SAM" id="MobiDB-lite"/>
    </source>
</evidence>
<keyword evidence="6" id="KW-1185">Reference proteome</keyword>
<dbReference type="CDD" id="cd00170">
    <property type="entry name" value="SEC14"/>
    <property type="match status" value="1"/>
</dbReference>
<dbReference type="InterPro" id="IPR001251">
    <property type="entry name" value="CRAL-TRIO_dom"/>
</dbReference>
<dbReference type="SUPFAM" id="SSF48350">
    <property type="entry name" value="GTPase activation domain, GAP"/>
    <property type="match status" value="1"/>
</dbReference>
<feature type="domain" description="CRAL-TRIO" evidence="5">
    <location>
        <begin position="1534"/>
        <end position="1692"/>
    </location>
</feature>
<evidence type="ECO:0000313" key="7">
    <source>
        <dbReference type="RefSeq" id="XP_027203336.1"/>
    </source>
</evidence>
<dbReference type="InterPro" id="IPR016024">
    <property type="entry name" value="ARM-type_fold"/>
</dbReference>
<feature type="compositionally biased region" description="Polar residues" evidence="3">
    <location>
        <begin position="2699"/>
        <end position="2709"/>
    </location>
</feature>
<feature type="region of interest" description="Disordered" evidence="3">
    <location>
        <begin position="2953"/>
        <end position="2996"/>
    </location>
</feature>
<dbReference type="InterPro" id="IPR036865">
    <property type="entry name" value="CRAL-TRIO_dom_sf"/>
</dbReference>
<feature type="region of interest" description="Disordered" evidence="3">
    <location>
        <begin position="2579"/>
        <end position="2601"/>
    </location>
</feature>
<dbReference type="PANTHER" id="PTHR10194">
    <property type="entry name" value="RAS GTPASE-ACTIVATING PROTEINS"/>
    <property type="match status" value="1"/>
</dbReference>
<dbReference type="PROSITE" id="PS50018">
    <property type="entry name" value="RAS_GTPASE_ACTIV_2"/>
    <property type="match status" value="1"/>
</dbReference>
<dbReference type="InterPro" id="IPR001936">
    <property type="entry name" value="RasGAP_dom"/>
</dbReference>
<dbReference type="SMART" id="SM00323">
    <property type="entry name" value="RasGAP"/>
    <property type="match status" value="1"/>
</dbReference>
<organism evidence="6 7">
    <name type="scientific">Dermatophagoides pteronyssinus</name>
    <name type="common">European house dust mite</name>
    <dbReference type="NCBI Taxonomy" id="6956"/>
    <lineage>
        <taxon>Eukaryota</taxon>
        <taxon>Metazoa</taxon>
        <taxon>Ecdysozoa</taxon>
        <taxon>Arthropoda</taxon>
        <taxon>Chelicerata</taxon>
        <taxon>Arachnida</taxon>
        <taxon>Acari</taxon>
        <taxon>Acariformes</taxon>
        <taxon>Sarcoptiformes</taxon>
        <taxon>Astigmata</taxon>
        <taxon>Psoroptidia</taxon>
        <taxon>Analgoidea</taxon>
        <taxon>Pyroglyphidae</taxon>
        <taxon>Dermatophagoidinae</taxon>
        <taxon>Dermatophagoides</taxon>
    </lineage>
</organism>
<dbReference type="Gene3D" id="2.30.29.30">
    <property type="entry name" value="Pleckstrin-homology domain (PH domain)/Phosphotyrosine-binding domain (PTB)"/>
    <property type="match status" value="1"/>
</dbReference>
<feature type="compositionally biased region" description="Low complexity" evidence="3">
    <location>
        <begin position="2960"/>
        <end position="2984"/>
    </location>
</feature>
<dbReference type="OrthoDB" id="28245at2759"/>
<dbReference type="PANTHER" id="PTHR10194:SF142">
    <property type="entry name" value="NEUROFIBROMIN"/>
    <property type="match status" value="1"/>
</dbReference>
<sequence length="2996" mass="340555">MANQKPVEWVTSLLSRFEEQLPYRSGPQTSQTKVNVEQIKETLIQISKTKFSLVISGLTKTLHTVNEMFISQRSQIHGPIQPEFERNFYESQLLLLDTLEKCLSIQPKETTRYDETMNVKALLKEICHFIESSNDNIMAAQLKVLASKVLFSLSLNNFNAVFSRISARLQELSNTSEENMDFIDIELIQYINVDINRLLKLLLEINLKFRSLKKNAHYILLNNVEKAIWNWIETYPQEFMEYQCRPTEELSDCCDKLFEHLDLYAENNNKRKNYVWPLQILLLLLCPKILEEIVNADSGAPFSSRHQRKRNFIENVKKSLVPHSSSKQLTESAAITCVKLCKASTYINILDSNNVIFTLVQSVINDLKLLLFNIKPLIRSPSNIYNDVELMIECFVSIFRITPHNNEALKVCLNPNGPSMYHYVLVCSLFRIIVQPRLSWWPKIDIIYNKAPELRFMFTETLIKATQGCISHTPLRMIQSFTLKEKVTTLKFKDKSSEEGLNFKNLLLWMVRLIRVNPILMLNNQGKAGHEIQSNTLELINGLVSLVHQPSMPDIAQEAMEALLVLHRPENIELWNPEAPINTFWDVSSQVLFSISQKLIQHQIVNYTEILKWLRDILKQRNYFLLRHKDYANLGSHVAICKQAHIKLEVVLFIYLWSIDIECVLVAMSCFALLTEEADIRCGQDDLTATYLLPNYHVYLELANASTILTTGRAALQKRIMALLRKIENCTQGCSQAWEDTFLNWDSTTKFLVSYPKSKLGDSEQSDSLHRNVSKRRASHQSTEHELEDQINEWANMTGFLCALGGVCFRKSASKASSFAVNIIPDSNKKNLVLPNVHDSLQYCPVTQFVGVVLKLLVCHNEKFGTQIQKHVKDLLAHEMSPMLYPILFDQIKILIEKFFDSNGQVIVTDTNTQFIEHIIFIKKSIFENNAEHTTENLGQTTSIEQIMLAIVRYVRHLDSNNNHHIHIKNKVCQLVEAMMARRDDLSFRQEMKFRNKLVEYLTDWVMGNSHQMQPTVYTDLTSLLRDLDQSCMQAVAALLRGLPLQPEESDRGDLMEAKSQLFLKYFSLFMNLLNECSEVLSTEDSVSNNSGEATRCTVAAARFQSSTSTKLSELRTYTIQAMSNLLSANIDSGLMHSIGLGYHKDLQTRAAFMEVLTKILQQGTEFDMLAETVLADRYEQLVQLVTMIGEKGELPIAMALSTVVVTPQMEELARVFVTLFDAKHMLSSLLWNMFYKEVEVSDCMTTLFRGSSLGSKIMAFCFKIYGSTYLKNLLEPLIKPLLDSAPNTSYEVDSARFDDTDNVETNRNNLMALTQKIFNAIISSADKFPSQLKLMCHCLYQVLNKRFPNFPHNISAVGTVVFLRFINPAIVSPFELGIIEKQPAPKIKRGLMLVSKILQNIANHVEFSKEQHMLCFNDFLRTNFDAGKRWIYQIASEVEIVEYQSNHNISFISDANVHALHRLLWNHQEKIGDYLSSSRDNKAMGRRPFDKMATLLAYLGPPEHKTISESQWNSMEMTSTKFEEIMAKHNMHEKDEFKSIKSLNIFYHAGTSKAGNPVFYYIARRYKIGETNGDLLIYHVILTLKPFCHKPFELVIDFTHTCADHRYRTEFLQKWFVVLPEIAYEKIVATYIYNCNSWVREYSKYHDRLLMPLKGSRKLIFVESAQKLSEYIDIEQQRLPGATLSLEEDLKVFNNALKLSHKDTKVSIKVGPTAIQITSAEKTKVLGIPVYLNDVYYASEIEEVCLVDDNQFTLTIANESGPLSFIHNDCDSIVQAIIHIRTRWELSQPDSVTVHTKIRPKDVPGTLLNMALLNLGSADPNLRTAAYNLLCALTGTFDLKIEGQLLETAGLCIPSNNTIFIKQISEKLAMNASHLTLEFLEECIQGFRSSNIELKHLCLEYMTPWLPNLTRFCKQTDDNKRQRVATILDKLITLTIEEVEMYPSIQAKIWGNIGQISDLLDLTLDSFLKRSVTGGLGSSQAEIMADTAVALASSNVQLVAMKVISRLCRVIEKTCTSPTSTLEQHLMWDDIAILGRYLLMLSFNNCLDVANHLPYLFHIVTLLVHIGPISLRASIHGLVINIIHSLCTCTKPSFSGETQRVLRLSLDEFSLPKFYLLFGISDVKSAAVTAFRTHPTLNYNRHYCTDRHYNNLTQDRAIAAMNENYDRLPLNSLETITDALLEIMEACMKNIPGCDWLQRWTEMSRSFAFRYNPALQPRSIIVLGCISKFTTDKEILGLLRILVKALESFQDLQLIESIIMCLTRLQPLLNPESRIHRALFWIAISVLQLDEISLYASGLALLEQNLHTLDSSSTFEMNTLKSVMMATREPLEWHFKQLDHSVGLSFKSNFHCALVGHLIKGFRHPTPTTVSRTTRVLNMLLEIVAKPHKRDKFEVNLESVPYLAALLPVTEEVQSRVHLRHRVSRMILDRTSSKNYTTTTTNELQNPTTNSSTQQSTNINGTNNTKLLNTTNISSPATMTVQTLAPSPLSSPSTLMNLPLSSYITQPHKVMFAQTHTQYYTNSSISSNPNTPTSIRQKSIDSNSITTSTTTFYTNQQSTKTPLKPNLSNNIAVYSSSSTTTTTTTATTSNSNVNSNSQSLNVDDKHWKSLDSESITSVYRPLFRTQRSSSMPSPKINNKNGSESFDDNTCGDDQQQQQQQQSIKDSSEQKSNDHQQNKHHIVNELHNNTAIVKHDQKQQTTTNRKSRLSVSNENNILLDPDVLIDFQNQALILTILATLVRNTTDESEMRILYEYLAEASVVFPKVFPVIHSLLDSKITSVLSLCHDKVILSAVQCIIHNMVLCNEEPQQQSHCLQTFGFGGLWRFAGPFLKSESNLDNAELFVNCLEAMVETCLTVDENENDINNEYLSEYSSTLSLTSTMNLSSSISSVTSPKDENDYHHNHQNNMPNNICDINNTLIMTTTLSSTLTTTSAVTQQQILATANSFNNLSINNRKEPTTSSSSSTTIIKHNSSTTSLTNTLSPQNSFKFKSGKR</sequence>
<feature type="region of interest" description="Disordered" evidence="3">
    <location>
        <begin position="2626"/>
        <end position="2709"/>
    </location>
</feature>
<keyword evidence="2" id="KW-0597">Phosphoprotein</keyword>
<feature type="region of interest" description="Disordered" evidence="3">
    <location>
        <begin position="2523"/>
        <end position="2543"/>
    </location>
</feature>
<dbReference type="Pfam" id="PF21877">
    <property type="entry name" value="PH_NF1"/>
    <property type="match status" value="1"/>
</dbReference>
<dbReference type="Pfam" id="PF00616">
    <property type="entry name" value="RasGAP"/>
    <property type="match status" value="1"/>
</dbReference>
<name>A0A6P6YEK5_DERPT</name>
<dbReference type="SMART" id="SM00516">
    <property type="entry name" value="SEC14"/>
    <property type="match status" value="1"/>
</dbReference>
<dbReference type="RefSeq" id="XP_027203336.1">
    <property type="nucleotide sequence ID" value="XM_027347535.1"/>
</dbReference>
<dbReference type="InterPro" id="IPR011993">
    <property type="entry name" value="PH-like_dom_sf"/>
</dbReference>
<feature type="compositionally biased region" description="Polar residues" evidence="3">
    <location>
        <begin position="2626"/>
        <end position="2644"/>
    </location>
</feature>
<dbReference type="OMA" id="TKEPYMF"/>
<feature type="domain" description="Ras-GAP" evidence="4">
    <location>
        <begin position="1209"/>
        <end position="1404"/>
    </location>
</feature>
<evidence type="ECO:0000256" key="2">
    <source>
        <dbReference type="ARBA" id="ARBA00022553"/>
    </source>
</evidence>
<feature type="compositionally biased region" description="Basic and acidic residues" evidence="3">
    <location>
        <begin position="2666"/>
        <end position="2677"/>
    </location>
</feature>
<dbReference type="FunCoup" id="A0A6P6YEK5">
    <property type="interactions" value="1354"/>
</dbReference>
<dbReference type="Proteomes" id="UP000515146">
    <property type="component" value="Unplaced"/>
</dbReference>
<dbReference type="InterPro" id="IPR054071">
    <property type="entry name" value="PH_NF1"/>
</dbReference>
<dbReference type="InterPro" id="IPR008936">
    <property type="entry name" value="Rho_GTPase_activation_prot"/>
</dbReference>
<reference evidence="7" key="1">
    <citation type="submission" date="2025-08" db="UniProtKB">
        <authorList>
            <consortium name="RefSeq"/>
        </authorList>
    </citation>
    <scope>IDENTIFICATION</scope>
    <source>
        <strain evidence="7">Airmid</strain>
    </source>
</reference>
<accession>A0A6P6YEK5</accession>
<dbReference type="Pfam" id="PF13716">
    <property type="entry name" value="CRAL_TRIO_2"/>
    <property type="match status" value="1"/>
</dbReference>
<dbReference type="PROSITE" id="PS50191">
    <property type="entry name" value="CRAL_TRIO"/>
    <property type="match status" value="1"/>
</dbReference>
<gene>
    <name evidence="7" type="primary">LOC113797194</name>
</gene>
<dbReference type="CDD" id="cd05130">
    <property type="entry name" value="RasGAP_Neurofibromin"/>
    <property type="match status" value="1"/>
</dbReference>
<evidence type="ECO:0000259" key="4">
    <source>
        <dbReference type="PROSITE" id="PS50018"/>
    </source>
</evidence>